<feature type="binding site" evidence="5">
    <location>
        <position position="117"/>
    </location>
    <ligand>
        <name>Zn(2+)</name>
        <dbReference type="ChEBI" id="CHEBI:29105"/>
    </ligand>
</feature>
<dbReference type="GO" id="GO:0010468">
    <property type="term" value="P:regulation of gene expression"/>
    <property type="evidence" value="ECO:0007669"/>
    <property type="project" value="UniProtKB-UniRule"/>
</dbReference>
<dbReference type="Pfam" id="PF01258">
    <property type="entry name" value="zf-dskA_traR"/>
    <property type="match status" value="1"/>
</dbReference>
<evidence type="ECO:0000256" key="3">
    <source>
        <dbReference type="ARBA" id="ARBA00022771"/>
    </source>
</evidence>
<evidence type="ECO:0000313" key="9">
    <source>
        <dbReference type="EMBL" id="QNS01919.1"/>
    </source>
</evidence>
<name>A0A7H1AZL4_9GAMM</name>
<keyword evidence="3 5" id="KW-0863">Zinc-finger</keyword>
<dbReference type="PROSITE" id="PS01102">
    <property type="entry name" value="ZF_DKSA_1"/>
    <property type="match status" value="1"/>
</dbReference>
<dbReference type="PROSITE" id="PS51128">
    <property type="entry name" value="ZF_DKSA_2"/>
    <property type="match status" value="1"/>
</dbReference>
<evidence type="ECO:0000256" key="6">
    <source>
        <dbReference type="PROSITE-ProRule" id="PRU00510"/>
    </source>
</evidence>
<gene>
    <name evidence="5 9" type="primary">dksA</name>
    <name evidence="9" type="ORF">ICW73_00305</name>
</gene>
<evidence type="ECO:0000256" key="4">
    <source>
        <dbReference type="ARBA" id="ARBA00022833"/>
    </source>
</evidence>
<dbReference type="PANTHER" id="PTHR33823">
    <property type="entry name" value="RNA POLYMERASE-BINDING TRANSCRIPTION FACTOR DKSA-RELATED"/>
    <property type="match status" value="1"/>
</dbReference>
<evidence type="ECO:0000256" key="1">
    <source>
        <dbReference type="ARBA" id="ARBA00022490"/>
    </source>
</evidence>
<comment type="subcellular location">
    <subcellularLocation>
        <location evidence="5">Cytoplasm</location>
    </subcellularLocation>
</comment>
<feature type="domain" description="DnaK suppressor protein DksA N-terminal" evidence="8">
    <location>
        <begin position="36"/>
        <end position="106"/>
    </location>
</feature>
<organism evidence="9 10">
    <name type="scientific">Buchnera aphidicola</name>
    <name type="common">Pentalonia nigronervosa</name>
    <dbReference type="NCBI Taxonomy" id="1309793"/>
    <lineage>
        <taxon>Bacteria</taxon>
        <taxon>Pseudomonadati</taxon>
        <taxon>Pseudomonadota</taxon>
        <taxon>Gammaproteobacteria</taxon>
        <taxon>Enterobacterales</taxon>
        <taxon>Erwiniaceae</taxon>
        <taxon>Buchnera</taxon>
    </lineage>
</organism>
<keyword evidence="2 5" id="KW-0479">Metal-binding</keyword>
<feature type="zinc finger region" description="dksA C4-type" evidence="6">
    <location>
        <begin position="114"/>
        <end position="138"/>
    </location>
</feature>
<dbReference type="InterPro" id="IPR048489">
    <property type="entry name" value="DksA_N"/>
</dbReference>
<accession>A0A7H1AZL4</accession>
<feature type="binding site" evidence="5">
    <location>
        <position position="114"/>
    </location>
    <ligand>
        <name>Zn(2+)</name>
        <dbReference type="ChEBI" id="CHEBI:29105"/>
    </ligand>
</feature>
<comment type="similarity">
    <text evidence="5">Belongs to the DksA family.</text>
</comment>
<evidence type="ECO:0000256" key="5">
    <source>
        <dbReference type="HAMAP-Rule" id="MF_00926"/>
    </source>
</evidence>
<comment type="subunit">
    <text evidence="5">Interacts directly with the RNA polymerase.</text>
</comment>
<dbReference type="InterPro" id="IPR037187">
    <property type="entry name" value="DnaK_N"/>
</dbReference>
<dbReference type="InterPro" id="IPR012784">
    <property type="entry name" value="DksA_RNA_pol-bd"/>
</dbReference>
<feature type="binding site" evidence="5">
    <location>
        <position position="138"/>
    </location>
    <ligand>
        <name>Zn(2+)</name>
        <dbReference type="ChEBI" id="CHEBI:29105"/>
    </ligand>
</feature>
<dbReference type="EMBL" id="CP061275">
    <property type="protein sequence ID" value="QNS01919.1"/>
    <property type="molecule type" value="Genomic_DNA"/>
</dbReference>
<comment type="function">
    <text evidence="5">Transcription factor that acts by binding directly to the RNA polymerase (RNAP). Required for negative regulation of rRNA expression and positive regulation of several amino acid biosynthesis promoters. Also required for regulation of fis expression.</text>
</comment>
<dbReference type="Gene3D" id="1.20.120.910">
    <property type="entry name" value="DksA, coiled-coil domain"/>
    <property type="match status" value="1"/>
</dbReference>
<dbReference type="InterPro" id="IPR000962">
    <property type="entry name" value="Znf_DskA_TraR"/>
</dbReference>
<dbReference type="Proteomes" id="UP000516346">
    <property type="component" value="Chromosome"/>
</dbReference>
<dbReference type="NCBIfam" id="TIGR02420">
    <property type="entry name" value="dksA"/>
    <property type="match status" value="1"/>
</dbReference>
<reference evidence="9 10" key="1">
    <citation type="submission" date="2020-09" db="EMBL/GenBank/DDBJ databases">
        <title>Genome sequence of the banana aphid, Pentalonia nigronervosa Coquerel (Hemiptera: Aphididae) and its symbionts.</title>
        <authorList>
            <person name="Mathers T.C."/>
            <person name="Mugford S.T."/>
            <person name="Hogenhout S.A."/>
            <person name="Tripathi L."/>
        </authorList>
    </citation>
    <scope>NUCLEOTIDE SEQUENCE [LARGE SCALE GENOMIC DNA]</scope>
    <source>
        <strain evidence="9">Ba4</strain>
    </source>
</reference>
<evidence type="ECO:0000259" key="7">
    <source>
        <dbReference type="Pfam" id="PF01258"/>
    </source>
</evidence>
<keyword evidence="4 5" id="KW-0862">Zinc</keyword>
<dbReference type="SUPFAM" id="SSF109635">
    <property type="entry name" value="DnaK suppressor protein DksA, alpha-hairpin domain"/>
    <property type="match status" value="1"/>
</dbReference>
<dbReference type="AlphaFoldDB" id="A0A7H1AZL4"/>
<proteinExistence type="inferred from homology"/>
<dbReference type="GO" id="GO:0008270">
    <property type="term" value="F:zinc ion binding"/>
    <property type="evidence" value="ECO:0007669"/>
    <property type="project" value="UniProtKB-UniRule"/>
</dbReference>
<evidence type="ECO:0000256" key="2">
    <source>
        <dbReference type="ARBA" id="ARBA00022723"/>
    </source>
</evidence>
<evidence type="ECO:0000313" key="10">
    <source>
        <dbReference type="Proteomes" id="UP000516346"/>
    </source>
</evidence>
<dbReference type="HAMAP" id="MF_00926">
    <property type="entry name" value="DksA"/>
    <property type="match status" value="1"/>
</dbReference>
<dbReference type="InterPro" id="IPR020458">
    <property type="entry name" value="Znf_DskA_TraR_CS"/>
</dbReference>
<dbReference type="SUPFAM" id="SSF57716">
    <property type="entry name" value="Glucocorticoid receptor-like (DNA-binding domain)"/>
    <property type="match status" value="1"/>
</dbReference>
<feature type="binding site" evidence="5">
    <location>
        <position position="135"/>
    </location>
    <ligand>
        <name>Zn(2+)</name>
        <dbReference type="ChEBI" id="CHEBI:29105"/>
    </ligand>
</feature>
<evidence type="ECO:0000259" key="8">
    <source>
        <dbReference type="Pfam" id="PF21157"/>
    </source>
</evidence>
<dbReference type="GO" id="GO:0005737">
    <property type="term" value="C:cytoplasm"/>
    <property type="evidence" value="ECO:0007669"/>
    <property type="project" value="UniProtKB-SubCell"/>
</dbReference>
<feature type="domain" description="Zinc finger DksA/TraR C4-type" evidence="7">
    <location>
        <begin position="110"/>
        <end position="142"/>
    </location>
</feature>
<dbReference type="Pfam" id="PF21157">
    <property type="entry name" value="DksA_N"/>
    <property type="match status" value="1"/>
</dbReference>
<keyword evidence="1 5" id="KW-0963">Cytoplasm</keyword>
<sequence>MAQENNEKTSSLNVISVAGLQPYKKKNNETYMNKAQISHFYKILKTWKNQLKNEINHTFFNIQEKATNFPDPIDRATQEEEFSLELRNRDRSRKLIKKIEHTLLRIKNKDFGYCDSCGIEIGIRRLEARPTAKLCIDCKTLAEIRKKQMTG</sequence>
<protein>
    <recommendedName>
        <fullName evidence="5">RNA polymerase-binding transcription factor DksA</fullName>
    </recommendedName>
</protein>
<dbReference type="PANTHER" id="PTHR33823:SF2">
    <property type="entry name" value="RNA POLYMERASE-BINDING TRANSCRIPTION FACTOR DKSA"/>
    <property type="match status" value="1"/>
</dbReference>